<reference evidence="1" key="1">
    <citation type="submission" date="2014-11" db="EMBL/GenBank/DDBJ databases">
        <authorList>
            <person name="Amaro Gonzalez C."/>
        </authorList>
    </citation>
    <scope>NUCLEOTIDE SEQUENCE</scope>
</reference>
<dbReference type="AlphaFoldDB" id="A0A0E9PQJ2"/>
<dbReference type="EMBL" id="GBXM01102242">
    <property type="protein sequence ID" value="JAH06335.1"/>
    <property type="molecule type" value="Transcribed_RNA"/>
</dbReference>
<evidence type="ECO:0000313" key="1">
    <source>
        <dbReference type="EMBL" id="JAH06335.1"/>
    </source>
</evidence>
<name>A0A0E9PQJ2_ANGAN</name>
<organism evidence="1">
    <name type="scientific">Anguilla anguilla</name>
    <name type="common">European freshwater eel</name>
    <name type="synonym">Muraena anguilla</name>
    <dbReference type="NCBI Taxonomy" id="7936"/>
    <lineage>
        <taxon>Eukaryota</taxon>
        <taxon>Metazoa</taxon>
        <taxon>Chordata</taxon>
        <taxon>Craniata</taxon>
        <taxon>Vertebrata</taxon>
        <taxon>Euteleostomi</taxon>
        <taxon>Actinopterygii</taxon>
        <taxon>Neopterygii</taxon>
        <taxon>Teleostei</taxon>
        <taxon>Anguilliformes</taxon>
        <taxon>Anguillidae</taxon>
        <taxon>Anguilla</taxon>
    </lineage>
</organism>
<protein>
    <submittedName>
        <fullName evidence="1">Uncharacterized protein</fullName>
    </submittedName>
</protein>
<accession>A0A0E9PQJ2</accession>
<reference evidence="1" key="2">
    <citation type="journal article" date="2015" name="Fish Shellfish Immunol.">
        <title>Early steps in the European eel (Anguilla anguilla)-Vibrio vulnificus interaction in the gills: Role of the RtxA13 toxin.</title>
        <authorList>
            <person name="Callol A."/>
            <person name="Pajuelo D."/>
            <person name="Ebbesson L."/>
            <person name="Teles M."/>
            <person name="MacKenzie S."/>
            <person name="Amaro C."/>
        </authorList>
    </citation>
    <scope>NUCLEOTIDE SEQUENCE</scope>
</reference>
<sequence length="40" mass="4326">MQCEYILAKAIPLTSGRGSGQPLWSVIVLARTSGELANMY</sequence>
<proteinExistence type="predicted"/>